<evidence type="ECO:0000313" key="7">
    <source>
        <dbReference type="Proteomes" id="UP001262410"/>
    </source>
</evidence>
<dbReference type="InterPro" id="IPR003313">
    <property type="entry name" value="AraC-bd"/>
</dbReference>
<dbReference type="Pfam" id="PF02311">
    <property type="entry name" value="AraC_binding"/>
    <property type="match status" value="1"/>
</dbReference>
<evidence type="ECO:0000313" key="6">
    <source>
        <dbReference type="EMBL" id="MDR6291831.1"/>
    </source>
</evidence>
<evidence type="ECO:0000259" key="5">
    <source>
        <dbReference type="PROSITE" id="PS01124"/>
    </source>
</evidence>
<keyword evidence="3" id="KW-0010">Activator</keyword>
<dbReference type="Proteomes" id="UP001262410">
    <property type="component" value="Unassembled WGS sequence"/>
</dbReference>
<evidence type="ECO:0000256" key="3">
    <source>
        <dbReference type="ARBA" id="ARBA00023159"/>
    </source>
</evidence>
<dbReference type="EMBL" id="JAVDPW010000007">
    <property type="protein sequence ID" value="MDR6291831.1"/>
    <property type="molecule type" value="Genomic_DNA"/>
</dbReference>
<sequence>MDTVTQEQAVEGEPLAQNERARFFTAADFDGLDCLEATFRTHRYALHTHETYVVGGIFAGCETWFARGAQHYGGPGDLTLVNPEDVHDGAPHGGGYRYRMTYPSVALMRRLASEIAGRPVTETPFFPEPVVHDPDTLALFAAAFAAMTDGGDPMAAEELLLRAYGRCLVRHAALQPETPPGSDRIARVTRLMRDRHADDLSLDDLAAEAGVSRHHLIRAFRREMQMTPHAYLLSLRVQAARRRLQAGETLAEVAAATGFCDQAHLTHAFKARLGVAPGAYRSGLRL</sequence>
<dbReference type="PANTHER" id="PTHR46796:SF2">
    <property type="entry name" value="TRANSCRIPTIONAL REGULATORY PROTEIN"/>
    <property type="match status" value="1"/>
</dbReference>
<feature type="domain" description="HTH araC/xylS-type" evidence="5">
    <location>
        <begin position="186"/>
        <end position="283"/>
    </location>
</feature>
<name>A0ABU1JT87_9PROT</name>
<dbReference type="Pfam" id="PF12833">
    <property type="entry name" value="HTH_18"/>
    <property type="match status" value="1"/>
</dbReference>
<dbReference type="InterPro" id="IPR050204">
    <property type="entry name" value="AraC_XylS_family_regulators"/>
</dbReference>
<protein>
    <submittedName>
        <fullName evidence="6">AraC-like DNA-binding protein</fullName>
    </submittedName>
</protein>
<dbReference type="InterPro" id="IPR018062">
    <property type="entry name" value="HTH_AraC-typ_CS"/>
</dbReference>
<dbReference type="SMART" id="SM00342">
    <property type="entry name" value="HTH_ARAC"/>
    <property type="match status" value="1"/>
</dbReference>
<organism evidence="6 7">
    <name type="scientific">Inquilinus ginsengisoli</name>
    <dbReference type="NCBI Taxonomy" id="363840"/>
    <lineage>
        <taxon>Bacteria</taxon>
        <taxon>Pseudomonadati</taxon>
        <taxon>Pseudomonadota</taxon>
        <taxon>Alphaproteobacteria</taxon>
        <taxon>Rhodospirillales</taxon>
        <taxon>Rhodospirillaceae</taxon>
        <taxon>Inquilinus</taxon>
    </lineage>
</organism>
<evidence type="ECO:0000256" key="2">
    <source>
        <dbReference type="ARBA" id="ARBA00023125"/>
    </source>
</evidence>
<dbReference type="RefSeq" id="WP_309797372.1">
    <property type="nucleotide sequence ID" value="NZ_JAVDPW010000007.1"/>
</dbReference>
<dbReference type="PROSITE" id="PS00041">
    <property type="entry name" value="HTH_ARAC_FAMILY_1"/>
    <property type="match status" value="1"/>
</dbReference>
<keyword evidence="2" id="KW-0238">DNA-binding</keyword>
<gene>
    <name evidence="6" type="ORF">E9232_004365</name>
</gene>
<dbReference type="InterPro" id="IPR037923">
    <property type="entry name" value="HTH-like"/>
</dbReference>
<reference evidence="6 7" key="1">
    <citation type="submission" date="2023-07" db="EMBL/GenBank/DDBJ databases">
        <title>Sorghum-associated microbial communities from plants grown in Nebraska, USA.</title>
        <authorList>
            <person name="Schachtman D."/>
        </authorList>
    </citation>
    <scope>NUCLEOTIDE SEQUENCE [LARGE SCALE GENOMIC DNA]</scope>
    <source>
        <strain evidence="6 7">584</strain>
    </source>
</reference>
<dbReference type="Gene3D" id="1.10.10.60">
    <property type="entry name" value="Homeodomain-like"/>
    <property type="match status" value="1"/>
</dbReference>
<keyword evidence="1" id="KW-0805">Transcription regulation</keyword>
<dbReference type="SUPFAM" id="SSF46689">
    <property type="entry name" value="Homeodomain-like"/>
    <property type="match status" value="2"/>
</dbReference>
<keyword evidence="7" id="KW-1185">Reference proteome</keyword>
<dbReference type="PANTHER" id="PTHR46796">
    <property type="entry name" value="HTH-TYPE TRANSCRIPTIONAL ACTIVATOR RHAS-RELATED"/>
    <property type="match status" value="1"/>
</dbReference>
<dbReference type="SUPFAM" id="SSF51215">
    <property type="entry name" value="Regulatory protein AraC"/>
    <property type="match status" value="1"/>
</dbReference>
<keyword evidence="4" id="KW-0804">Transcription</keyword>
<dbReference type="InterPro" id="IPR018060">
    <property type="entry name" value="HTH_AraC"/>
</dbReference>
<comment type="caution">
    <text evidence="6">The sequence shown here is derived from an EMBL/GenBank/DDBJ whole genome shotgun (WGS) entry which is preliminary data.</text>
</comment>
<proteinExistence type="predicted"/>
<dbReference type="PROSITE" id="PS01124">
    <property type="entry name" value="HTH_ARAC_FAMILY_2"/>
    <property type="match status" value="1"/>
</dbReference>
<evidence type="ECO:0000256" key="4">
    <source>
        <dbReference type="ARBA" id="ARBA00023163"/>
    </source>
</evidence>
<accession>A0ABU1JT87</accession>
<dbReference type="InterPro" id="IPR009057">
    <property type="entry name" value="Homeodomain-like_sf"/>
</dbReference>
<evidence type="ECO:0000256" key="1">
    <source>
        <dbReference type="ARBA" id="ARBA00023015"/>
    </source>
</evidence>